<dbReference type="GeneID" id="56066621"/>
<organism evidence="1 2">
    <name type="scientific">Nitrosopumilus ureiphilus</name>
    <dbReference type="NCBI Taxonomy" id="1470067"/>
    <lineage>
        <taxon>Archaea</taxon>
        <taxon>Nitrososphaerota</taxon>
        <taxon>Nitrososphaeria</taxon>
        <taxon>Nitrosopumilales</taxon>
        <taxon>Nitrosopumilaceae</taxon>
        <taxon>Nitrosopumilus</taxon>
    </lineage>
</organism>
<dbReference type="KEGG" id="nue:C5F50_01130"/>
<keyword evidence="2" id="KW-1185">Reference proteome</keyword>
<sequence length="696" mass="79821">MVSFSLINDASAVCCFPYEITHYIDPETGYLIIEGQLWNDSYRGEPFGTVNYQFQFFDSERNVLFERDISLTNGLPINGGFVIPPGVALPFHIVIDDVDEEIIQKIRSVSSGGNNVLEYFSWKPADLKIKFDHLEKVAIIHDSKNQDIFYKWKISGTITNAHSEKAHDVYVTASLLEGEYGFLGTAGYSKDDIHPLVLDGFETKDFVIYSILPKDKTPDNVSLYAESSISSMIHQRYKPIILKNIIDYEGRVASDPKKPILISANVTNISRENFDLDWMIQIKKSPKSIAEGDMTKYPESKVEFIKKIPVHIDGQKSVLLEYPWIPQSGGIYFYEMYLWNGYNPVSYPFTGNFFSQGEMFVSHNLYSIKNQINSGTPLDELVCREGLKLVHMARNANLVCVKYESIPKLIERGWIITNHEDTSFEIITPESTFATFYVQPQITSVILKQDSTIRIHLFSYIKESDEWDMVFDRIFDKVPKNFKIGIVENTPENINEFVTLGKENLPSGINIELLREGGYFVVYFTSNKSLEPGKYDLSIVSVDKAGTVIQKPLFVIAVKADTTPTQSNTVKISYNKHPWGINLENISEQEYWIRSDRVLPSPPSPILNVTQDNIHPDVQELIDLMWSQDTKYVPSEYDKKILLAENETNLKMDPQKIRNWLETTYVQQFKRNLDDSYSNYIRYDGKIYSFGFVIAD</sequence>
<dbReference type="Proteomes" id="UP000509478">
    <property type="component" value="Chromosome"/>
</dbReference>
<name>A0A7D5R0M0_9ARCH</name>
<dbReference type="RefSeq" id="WP_179371903.1">
    <property type="nucleotide sequence ID" value="NZ_CP026995.1"/>
</dbReference>
<accession>A0A7D5R0M0</accession>
<gene>
    <name evidence="1" type="ORF">C5F50_01130</name>
</gene>
<proteinExistence type="predicted"/>
<dbReference type="AlphaFoldDB" id="A0A7D5R0M0"/>
<reference evidence="1 2" key="1">
    <citation type="submission" date="2018-02" db="EMBL/GenBank/DDBJ databases">
        <title>Complete genome of Nitrosopumilus ureaphilus PS0.</title>
        <authorList>
            <person name="Qin W."/>
            <person name="Zheng Y."/>
            <person name="Stahl D.A."/>
        </authorList>
    </citation>
    <scope>NUCLEOTIDE SEQUENCE [LARGE SCALE GENOMIC DNA]</scope>
    <source>
        <strain evidence="1 2">PS0</strain>
    </source>
</reference>
<dbReference type="OrthoDB" id="387194at2157"/>
<evidence type="ECO:0000313" key="2">
    <source>
        <dbReference type="Proteomes" id="UP000509478"/>
    </source>
</evidence>
<dbReference type="EMBL" id="CP026995">
    <property type="protein sequence ID" value="QLH05836.1"/>
    <property type="molecule type" value="Genomic_DNA"/>
</dbReference>
<evidence type="ECO:0000313" key="1">
    <source>
        <dbReference type="EMBL" id="QLH05836.1"/>
    </source>
</evidence>
<protein>
    <submittedName>
        <fullName evidence="1">Uncharacterized protein</fullName>
    </submittedName>
</protein>